<dbReference type="AlphaFoldDB" id="A0A9E6ZZ21"/>
<dbReference type="InterPro" id="IPR010982">
    <property type="entry name" value="Lambda_DNA-bd_dom_sf"/>
</dbReference>
<dbReference type="SUPFAM" id="SSF47413">
    <property type="entry name" value="lambda repressor-like DNA-binding domains"/>
    <property type="match status" value="1"/>
</dbReference>
<dbReference type="EMBL" id="CP083239">
    <property type="protein sequence ID" value="UOK72991.1"/>
    <property type="molecule type" value="Genomic_DNA"/>
</dbReference>
<evidence type="ECO:0000313" key="3">
    <source>
        <dbReference type="Proteomes" id="UP000831684"/>
    </source>
</evidence>
<dbReference type="Proteomes" id="UP000831684">
    <property type="component" value="Chromosome"/>
</dbReference>
<evidence type="ECO:0000313" key="2">
    <source>
        <dbReference type="EMBL" id="UOK72991.1"/>
    </source>
</evidence>
<feature type="region of interest" description="Disordered" evidence="1">
    <location>
        <begin position="54"/>
        <end position="80"/>
    </location>
</feature>
<dbReference type="RefSeq" id="WP_244450684.1">
    <property type="nucleotide sequence ID" value="NZ_CP083239.1"/>
</dbReference>
<sequence length="80" mass="8742">MSHLLEILPKRRGIVSEIARACGITHGAVSQWRKVPAERVLDVERITGVPRHALRPDLYPPPTVPPAASPENANHPEVLG</sequence>
<dbReference type="GO" id="GO:0003677">
    <property type="term" value="F:DNA binding"/>
    <property type="evidence" value="ECO:0007669"/>
    <property type="project" value="InterPro"/>
</dbReference>
<gene>
    <name evidence="2" type="ORF">K9D25_09975</name>
</gene>
<protein>
    <submittedName>
        <fullName evidence="2">Helix-turn-helix domain-containing protein</fullName>
    </submittedName>
</protein>
<organism evidence="2 3">
    <name type="scientific">Ancylobacter polymorphus</name>
    <dbReference type="NCBI Taxonomy" id="223390"/>
    <lineage>
        <taxon>Bacteria</taxon>
        <taxon>Pseudomonadati</taxon>
        <taxon>Pseudomonadota</taxon>
        <taxon>Alphaproteobacteria</taxon>
        <taxon>Hyphomicrobiales</taxon>
        <taxon>Xanthobacteraceae</taxon>
        <taxon>Ancylobacter</taxon>
    </lineage>
</organism>
<dbReference type="InterPro" id="IPR031856">
    <property type="entry name" value="YdaS_toxin-like"/>
</dbReference>
<dbReference type="Pfam" id="PF15943">
    <property type="entry name" value="YdaS_toxin"/>
    <property type="match status" value="1"/>
</dbReference>
<name>A0A9E6ZZ21_9HYPH</name>
<proteinExistence type="predicted"/>
<dbReference type="Gene3D" id="1.10.260.40">
    <property type="entry name" value="lambda repressor-like DNA-binding domains"/>
    <property type="match status" value="1"/>
</dbReference>
<evidence type="ECO:0000256" key="1">
    <source>
        <dbReference type="SAM" id="MobiDB-lite"/>
    </source>
</evidence>
<dbReference type="KEGG" id="apol:K9D25_09975"/>
<feature type="compositionally biased region" description="Pro residues" evidence="1">
    <location>
        <begin position="58"/>
        <end position="68"/>
    </location>
</feature>
<accession>A0A9E6ZZ21</accession>
<reference evidence="2" key="1">
    <citation type="submission" date="2021-09" db="EMBL/GenBank/DDBJ databases">
        <title>Network and meta-omics reveal the key degrader and cooperation patterns in an efficient 1,4-dioxane-degrading microbial community.</title>
        <authorList>
            <person name="Dai C."/>
        </authorList>
    </citation>
    <scope>NUCLEOTIDE SEQUENCE</scope>
    <source>
        <strain evidence="2">ZM13</strain>
    </source>
</reference>